<sequence length="144" mass="15898">MGRAREPMIEVSTVKQLGLMGWYRCGSQFTKPVREITHTLIVAGPNKRRDSRLSAYLVDCGKVGGLSEAARVLSLESLLRAGVCHRHWLVARLLALETVAEVVSGLFGSHTMVVGLSLDSIPVWLRLFVGFTGLVRLYFLVMVT</sequence>
<proteinExistence type="predicted"/>
<evidence type="ECO:0000256" key="1">
    <source>
        <dbReference type="SAM" id="Phobius"/>
    </source>
</evidence>
<organism evidence="2 3">
    <name type="scientific">Morus notabilis</name>
    <dbReference type="NCBI Taxonomy" id="981085"/>
    <lineage>
        <taxon>Eukaryota</taxon>
        <taxon>Viridiplantae</taxon>
        <taxon>Streptophyta</taxon>
        <taxon>Embryophyta</taxon>
        <taxon>Tracheophyta</taxon>
        <taxon>Spermatophyta</taxon>
        <taxon>Magnoliopsida</taxon>
        <taxon>eudicotyledons</taxon>
        <taxon>Gunneridae</taxon>
        <taxon>Pentapetalae</taxon>
        <taxon>rosids</taxon>
        <taxon>fabids</taxon>
        <taxon>Rosales</taxon>
        <taxon>Moraceae</taxon>
        <taxon>Moreae</taxon>
        <taxon>Morus</taxon>
    </lineage>
</organism>
<dbReference type="Proteomes" id="UP000030645">
    <property type="component" value="Unassembled WGS sequence"/>
</dbReference>
<protein>
    <submittedName>
        <fullName evidence="2">Uncharacterized protein</fullName>
    </submittedName>
</protein>
<name>W9ST52_9ROSA</name>
<dbReference type="AlphaFoldDB" id="W9ST52"/>
<keyword evidence="1" id="KW-1133">Transmembrane helix</keyword>
<accession>W9ST52</accession>
<keyword evidence="1" id="KW-0472">Membrane</keyword>
<reference evidence="3" key="1">
    <citation type="submission" date="2013-01" db="EMBL/GenBank/DDBJ databases">
        <title>Draft Genome Sequence of a Mulberry Tree, Morus notabilis C.K. Schneid.</title>
        <authorList>
            <person name="He N."/>
            <person name="Zhao S."/>
        </authorList>
    </citation>
    <scope>NUCLEOTIDE SEQUENCE</scope>
</reference>
<keyword evidence="1" id="KW-0812">Transmembrane</keyword>
<evidence type="ECO:0000313" key="3">
    <source>
        <dbReference type="Proteomes" id="UP000030645"/>
    </source>
</evidence>
<dbReference type="EMBL" id="KE346050">
    <property type="protein sequence ID" value="EXC25193.1"/>
    <property type="molecule type" value="Genomic_DNA"/>
</dbReference>
<feature type="transmembrane region" description="Helical" evidence="1">
    <location>
        <begin position="121"/>
        <end position="141"/>
    </location>
</feature>
<feature type="transmembrane region" description="Helical" evidence="1">
    <location>
        <begin position="89"/>
        <end position="109"/>
    </location>
</feature>
<gene>
    <name evidence="2" type="ORF">L484_013282</name>
</gene>
<keyword evidence="3" id="KW-1185">Reference proteome</keyword>
<evidence type="ECO:0000313" key="2">
    <source>
        <dbReference type="EMBL" id="EXC25193.1"/>
    </source>
</evidence>